<accession>M7BD49</accession>
<reference evidence="2" key="1">
    <citation type="journal article" date="2013" name="Nat. Genet.">
        <title>The draft genomes of soft-shell turtle and green sea turtle yield insights into the development and evolution of the turtle-specific body plan.</title>
        <authorList>
            <person name="Wang Z."/>
            <person name="Pascual-Anaya J."/>
            <person name="Zadissa A."/>
            <person name="Li W."/>
            <person name="Niimura Y."/>
            <person name="Huang Z."/>
            <person name="Li C."/>
            <person name="White S."/>
            <person name="Xiong Z."/>
            <person name="Fang D."/>
            <person name="Wang B."/>
            <person name="Ming Y."/>
            <person name="Chen Y."/>
            <person name="Zheng Y."/>
            <person name="Kuraku S."/>
            <person name="Pignatelli M."/>
            <person name="Herrero J."/>
            <person name="Beal K."/>
            <person name="Nozawa M."/>
            <person name="Li Q."/>
            <person name="Wang J."/>
            <person name="Zhang H."/>
            <person name="Yu L."/>
            <person name="Shigenobu S."/>
            <person name="Wang J."/>
            <person name="Liu J."/>
            <person name="Flicek P."/>
            <person name="Searle S."/>
            <person name="Wang J."/>
            <person name="Kuratani S."/>
            <person name="Yin Y."/>
            <person name="Aken B."/>
            <person name="Zhang G."/>
            <person name="Irie N."/>
        </authorList>
    </citation>
    <scope>NUCLEOTIDE SEQUENCE [LARGE SCALE GENOMIC DNA]</scope>
</reference>
<protein>
    <submittedName>
        <fullName evidence="1">Uncharacterized protein</fullName>
    </submittedName>
</protein>
<gene>
    <name evidence="1" type="ORF">UY3_07073</name>
</gene>
<dbReference type="Proteomes" id="UP000031443">
    <property type="component" value="Unassembled WGS sequence"/>
</dbReference>
<dbReference type="AlphaFoldDB" id="M7BD49"/>
<dbReference type="EMBL" id="KB527578">
    <property type="protein sequence ID" value="EMP35836.1"/>
    <property type="molecule type" value="Genomic_DNA"/>
</dbReference>
<keyword evidence="2" id="KW-1185">Reference proteome</keyword>
<evidence type="ECO:0000313" key="1">
    <source>
        <dbReference type="EMBL" id="EMP35836.1"/>
    </source>
</evidence>
<sequence length="178" mass="19719">MLIHICKKEKRRTCGTFETNQFEHKLCQDRRAVIDSPVVDLAGLVKTCQIDSRSLFSRPLYSTPDEKNKSRPGIGNLWHTAQQGKQPVGQGGLFTCSVHRFGRSQLPLAGVVHLSSRLARLPAAPIGLDQRTAASGTCNWLNLRTLQSVRGRESTVKGGFLRIHLATCVSFSEARPIR</sequence>
<organism evidence="1 2">
    <name type="scientific">Chelonia mydas</name>
    <name type="common">Green sea-turtle</name>
    <name type="synonym">Chelonia agassizi</name>
    <dbReference type="NCBI Taxonomy" id="8469"/>
    <lineage>
        <taxon>Eukaryota</taxon>
        <taxon>Metazoa</taxon>
        <taxon>Chordata</taxon>
        <taxon>Craniata</taxon>
        <taxon>Vertebrata</taxon>
        <taxon>Euteleostomi</taxon>
        <taxon>Archelosauria</taxon>
        <taxon>Testudinata</taxon>
        <taxon>Testudines</taxon>
        <taxon>Cryptodira</taxon>
        <taxon>Durocryptodira</taxon>
        <taxon>Americhelydia</taxon>
        <taxon>Chelonioidea</taxon>
        <taxon>Cheloniidae</taxon>
        <taxon>Chelonia</taxon>
    </lineage>
</organism>
<proteinExistence type="predicted"/>
<name>M7BD49_CHEMY</name>
<evidence type="ECO:0000313" key="2">
    <source>
        <dbReference type="Proteomes" id="UP000031443"/>
    </source>
</evidence>